<sequence length="190" mass="20807">MPFDENSDLTGKLLVAMPSMADPRFSRSVVFMCAHSEEGAMGLIVNKFLGFMKLSEILAKQDDNQPDDSHRLPVHFGGPVERGRGFVLHSSDYNSEGASLKVTDSFSMTATLDVLEEINRGSGPEFAILSLGYAGWGPGQLEDEIKENSWLIAEPDQHLIFVEEDEHKWDGALKQIGVDPQLLSGTAGRA</sequence>
<proteinExistence type="inferred from homology"/>
<dbReference type="Gene3D" id="3.40.1740.10">
    <property type="entry name" value="VC0467-like"/>
    <property type="match status" value="1"/>
</dbReference>
<comment type="similarity">
    <text evidence="1 2">Belongs to the UPF0301 (AlgH) family.</text>
</comment>
<dbReference type="HAMAP" id="MF_00758">
    <property type="entry name" value="UPF0301"/>
    <property type="match status" value="1"/>
</dbReference>
<keyword evidence="4" id="KW-1185">Reference proteome</keyword>
<dbReference type="PANTHER" id="PTHR30327">
    <property type="entry name" value="UNCHARACTERIZED PROTEIN YQGE"/>
    <property type="match status" value="1"/>
</dbReference>
<evidence type="ECO:0000256" key="2">
    <source>
        <dbReference type="HAMAP-Rule" id="MF_00758"/>
    </source>
</evidence>
<name>A0ABU8QHW1_9RHOB</name>
<evidence type="ECO:0000256" key="1">
    <source>
        <dbReference type="ARBA" id="ARBA00009600"/>
    </source>
</evidence>
<organism evidence="3 4">
    <name type="scientific">Cognatishimia coralii</name>
    <dbReference type="NCBI Taxonomy" id="3083254"/>
    <lineage>
        <taxon>Bacteria</taxon>
        <taxon>Pseudomonadati</taxon>
        <taxon>Pseudomonadota</taxon>
        <taxon>Alphaproteobacteria</taxon>
        <taxon>Rhodobacterales</taxon>
        <taxon>Paracoccaceae</taxon>
        <taxon>Cognatishimia</taxon>
    </lineage>
</organism>
<dbReference type="SUPFAM" id="SSF143456">
    <property type="entry name" value="VC0467-like"/>
    <property type="match status" value="1"/>
</dbReference>
<comment type="caution">
    <text evidence="3">The sequence shown here is derived from an EMBL/GenBank/DDBJ whole genome shotgun (WGS) entry which is preliminary data.</text>
</comment>
<dbReference type="Pfam" id="PF02622">
    <property type="entry name" value="DUF179"/>
    <property type="match status" value="1"/>
</dbReference>
<reference evidence="3 4" key="1">
    <citation type="submission" date="2024-03" db="EMBL/GenBank/DDBJ databases">
        <title>Cognatishimia coralii sp. nov., a marine bacterium isolated from coral surrounding seawater.</title>
        <authorList>
            <person name="Liu X."/>
            <person name="Liu S."/>
            <person name="Sun H."/>
            <person name="Zhang Y."/>
        </authorList>
    </citation>
    <scope>NUCLEOTIDE SEQUENCE [LARGE SCALE GENOMIC DNA]</scope>
    <source>
        <strain evidence="3 4">D5M38</strain>
    </source>
</reference>
<dbReference type="EMBL" id="JBBGAZ010000006">
    <property type="protein sequence ID" value="MEJ5219014.1"/>
    <property type="molecule type" value="Genomic_DNA"/>
</dbReference>
<dbReference type="InterPro" id="IPR003774">
    <property type="entry name" value="AlgH-like"/>
</dbReference>
<evidence type="ECO:0000313" key="4">
    <source>
        <dbReference type="Proteomes" id="UP001368270"/>
    </source>
</evidence>
<dbReference type="NCBIfam" id="NF001268">
    <property type="entry name" value="PRK00228.1-4"/>
    <property type="match status" value="1"/>
</dbReference>
<protein>
    <recommendedName>
        <fullName evidence="2">UPF0301 protein WG622_12230</fullName>
    </recommendedName>
</protein>
<accession>A0ABU8QHW1</accession>
<evidence type="ECO:0000313" key="3">
    <source>
        <dbReference type="EMBL" id="MEJ5219014.1"/>
    </source>
</evidence>
<dbReference type="PANTHER" id="PTHR30327:SF1">
    <property type="entry name" value="UPF0301 PROTEIN YQGE"/>
    <property type="match status" value="1"/>
</dbReference>
<dbReference type="Proteomes" id="UP001368270">
    <property type="component" value="Unassembled WGS sequence"/>
</dbReference>
<gene>
    <name evidence="3" type="ORF">WG622_12230</name>
</gene>